<name>A0A834W4S5_9FABA</name>
<evidence type="ECO:0000313" key="2">
    <source>
        <dbReference type="EMBL" id="KAF7805821.1"/>
    </source>
</evidence>
<accession>A0A834W4S5</accession>
<reference evidence="2" key="1">
    <citation type="submission" date="2020-09" db="EMBL/GenBank/DDBJ databases">
        <title>Genome-Enabled Discovery of Anthraquinone Biosynthesis in Senna tora.</title>
        <authorList>
            <person name="Kang S.-H."/>
            <person name="Pandey R.P."/>
            <person name="Lee C.-M."/>
            <person name="Sim J.-S."/>
            <person name="Jeong J.-T."/>
            <person name="Choi B.-S."/>
            <person name="Jung M."/>
            <person name="Ginzburg D."/>
            <person name="Zhao K."/>
            <person name="Won S.Y."/>
            <person name="Oh T.-J."/>
            <person name="Yu Y."/>
            <person name="Kim N.-H."/>
            <person name="Lee O.R."/>
            <person name="Lee T.-H."/>
            <person name="Bashyal P."/>
            <person name="Kim T.-S."/>
            <person name="Lee W.-H."/>
            <person name="Kawkins C."/>
            <person name="Kim C.-K."/>
            <person name="Kim J.S."/>
            <person name="Ahn B.O."/>
            <person name="Rhee S.Y."/>
            <person name="Sohng J.K."/>
        </authorList>
    </citation>
    <scope>NUCLEOTIDE SEQUENCE</scope>
    <source>
        <tissue evidence="2">Leaf</tissue>
    </source>
</reference>
<feature type="transmembrane region" description="Helical" evidence="1">
    <location>
        <begin position="12"/>
        <end position="33"/>
    </location>
</feature>
<comment type="caution">
    <text evidence="2">The sequence shown here is derived from an EMBL/GenBank/DDBJ whole genome shotgun (WGS) entry which is preliminary data.</text>
</comment>
<dbReference type="Proteomes" id="UP000634136">
    <property type="component" value="Unassembled WGS sequence"/>
</dbReference>
<gene>
    <name evidence="2" type="ORF">G2W53_037982</name>
</gene>
<dbReference type="AlphaFoldDB" id="A0A834W4S5"/>
<evidence type="ECO:0000313" key="3">
    <source>
        <dbReference type="Proteomes" id="UP000634136"/>
    </source>
</evidence>
<protein>
    <submittedName>
        <fullName evidence="2">Uncharacterized protein</fullName>
    </submittedName>
</protein>
<keyword evidence="1" id="KW-0812">Transmembrane</keyword>
<dbReference type="EMBL" id="JAAIUW010000012">
    <property type="protein sequence ID" value="KAF7805821.1"/>
    <property type="molecule type" value="Genomic_DNA"/>
</dbReference>
<organism evidence="2 3">
    <name type="scientific">Senna tora</name>
    <dbReference type="NCBI Taxonomy" id="362788"/>
    <lineage>
        <taxon>Eukaryota</taxon>
        <taxon>Viridiplantae</taxon>
        <taxon>Streptophyta</taxon>
        <taxon>Embryophyta</taxon>
        <taxon>Tracheophyta</taxon>
        <taxon>Spermatophyta</taxon>
        <taxon>Magnoliopsida</taxon>
        <taxon>eudicotyledons</taxon>
        <taxon>Gunneridae</taxon>
        <taxon>Pentapetalae</taxon>
        <taxon>rosids</taxon>
        <taxon>fabids</taxon>
        <taxon>Fabales</taxon>
        <taxon>Fabaceae</taxon>
        <taxon>Caesalpinioideae</taxon>
        <taxon>Cassia clade</taxon>
        <taxon>Senna</taxon>
    </lineage>
</organism>
<keyword evidence="3" id="KW-1185">Reference proteome</keyword>
<keyword evidence="1" id="KW-0472">Membrane</keyword>
<keyword evidence="1" id="KW-1133">Transmembrane helix</keyword>
<sequence length="41" mass="4683">MEVHSRIMQKYFLYLPQSILIAIGTGFLDAGSFGRQKYESS</sequence>
<evidence type="ECO:0000256" key="1">
    <source>
        <dbReference type="SAM" id="Phobius"/>
    </source>
</evidence>
<proteinExistence type="predicted"/>